<evidence type="ECO:0000313" key="1">
    <source>
        <dbReference type="EMBL" id="GAU95692.1"/>
    </source>
</evidence>
<keyword evidence="2" id="KW-1185">Reference proteome</keyword>
<dbReference type="EMBL" id="BDGG01000003">
    <property type="protein sequence ID" value="GAU95692.1"/>
    <property type="molecule type" value="Genomic_DNA"/>
</dbReference>
<sequence>MEYEEVLHQCAALKKEQLKFLPAITPSTNPILKDPFHGAIRNFEKLLPNVRNIYIGFCSTREGGLFDVLSRSSNLDLVFRNGLRTQYAAASYWKARTNSLRTSSSWNWKLTLSFWFPSRPYQWPPPVTEQTHHCTILTWTCFCSDMLTANVINA</sequence>
<protein>
    <submittedName>
        <fullName evidence="1">Uncharacterized protein</fullName>
    </submittedName>
</protein>
<evidence type="ECO:0000313" key="2">
    <source>
        <dbReference type="Proteomes" id="UP000186922"/>
    </source>
</evidence>
<comment type="caution">
    <text evidence="1">The sequence shown here is derived from an EMBL/GenBank/DDBJ whole genome shotgun (WGS) entry which is preliminary data.</text>
</comment>
<reference evidence="1 2" key="1">
    <citation type="journal article" date="2016" name="Nat. Commun.">
        <title>Extremotolerant tardigrade genome and improved radiotolerance of human cultured cells by tardigrade-unique protein.</title>
        <authorList>
            <person name="Hashimoto T."/>
            <person name="Horikawa D.D."/>
            <person name="Saito Y."/>
            <person name="Kuwahara H."/>
            <person name="Kozuka-Hata H."/>
            <person name="Shin-I T."/>
            <person name="Minakuchi Y."/>
            <person name="Ohishi K."/>
            <person name="Motoyama A."/>
            <person name="Aizu T."/>
            <person name="Enomoto A."/>
            <person name="Kondo K."/>
            <person name="Tanaka S."/>
            <person name="Hara Y."/>
            <person name="Koshikawa S."/>
            <person name="Sagara H."/>
            <person name="Miura T."/>
            <person name="Yokobori S."/>
            <person name="Miyagawa K."/>
            <person name="Suzuki Y."/>
            <person name="Kubo T."/>
            <person name="Oyama M."/>
            <person name="Kohara Y."/>
            <person name="Fujiyama A."/>
            <person name="Arakawa K."/>
            <person name="Katayama T."/>
            <person name="Toyoda A."/>
            <person name="Kunieda T."/>
        </authorList>
    </citation>
    <scope>NUCLEOTIDE SEQUENCE [LARGE SCALE GENOMIC DNA]</scope>
    <source>
        <strain evidence="1 2">YOKOZUNA-1</strain>
    </source>
</reference>
<organism evidence="1 2">
    <name type="scientific">Ramazzottius varieornatus</name>
    <name type="common">Water bear</name>
    <name type="synonym">Tardigrade</name>
    <dbReference type="NCBI Taxonomy" id="947166"/>
    <lineage>
        <taxon>Eukaryota</taxon>
        <taxon>Metazoa</taxon>
        <taxon>Ecdysozoa</taxon>
        <taxon>Tardigrada</taxon>
        <taxon>Eutardigrada</taxon>
        <taxon>Parachela</taxon>
        <taxon>Hypsibioidea</taxon>
        <taxon>Ramazzottiidae</taxon>
        <taxon>Ramazzottius</taxon>
    </lineage>
</organism>
<proteinExistence type="predicted"/>
<accession>A0A1D1V6J7</accession>
<dbReference type="Proteomes" id="UP000186922">
    <property type="component" value="Unassembled WGS sequence"/>
</dbReference>
<gene>
    <name evidence="1" type="primary">RvY_07270</name>
    <name evidence="1" type="synonym">RvY_07270.4</name>
    <name evidence="1" type="ORF">RvY_07270-4</name>
</gene>
<name>A0A1D1V6J7_RAMVA</name>
<dbReference type="AlphaFoldDB" id="A0A1D1V6J7"/>